<dbReference type="Gene3D" id="3.40.50.300">
    <property type="entry name" value="P-loop containing nucleotide triphosphate hydrolases"/>
    <property type="match status" value="1"/>
</dbReference>
<keyword evidence="2" id="KW-1185">Reference proteome</keyword>
<proteinExistence type="predicted"/>
<organism evidence="1 2">
    <name type="scientific">Nocardioides phosphati</name>
    <dbReference type="NCBI Taxonomy" id="1867775"/>
    <lineage>
        <taxon>Bacteria</taxon>
        <taxon>Bacillati</taxon>
        <taxon>Actinomycetota</taxon>
        <taxon>Actinomycetes</taxon>
        <taxon>Propionibacteriales</taxon>
        <taxon>Nocardioidaceae</taxon>
        <taxon>Nocardioides</taxon>
    </lineage>
</organism>
<protein>
    <submittedName>
        <fullName evidence="1">Adenylate kinase</fullName>
    </submittedName>
</protein>
<name>A0ABQ2NBF3_9ACTN</name>
<accession>A0ABQ2NBF3</accession>
<keyword evidence="1" id="KW-0808">Transferase</keyword>
<gene>
    <name evidence="1" type="ORF">GCM10011584_25830</name>
</gene>
<dbReference type="RefSeq" id="WP_229662854.1">
    <property type="nucleotide sequence ID" value="NZ_BMNI01000006.1"/>
</dbReference>
<evidence type="ECO:0000313" key="1">
    <source>
        <dbReference type="EMBL" id="GGO91521.1"/>
    </source>
</evidence>
<keyword evidence="1" id="KW-0418">Kinase</keyword>
<sequence length="195" mass="20411">MSDATARDIIDLALSRPPTLGSGRLIAVDGPSGSGKSTLARRLLAAAPPALSARILPLDTLYAGWSGLPGIGGTLDALLRPLAQGRPGEVTTWDWEADAPGDEIRVTPVDLLVVEGVGAGHRRIADLLTTLVWLSGETGGAAGRLDRALRRDELLHDVAAADPSAYRARLEAWQRAEAAHFAVDAPAERADFSLG</sequence>
<dbReference type="SUPFAM" id="SSF52540">
    <property type="entry name" value="P-loop containing nucleoside triphosphate hydrolases"/>
    <property type="match status" value="1"/>
</dbReference>
<reference evidence="2" key="1">
    <citation type="journal article" date="2019" name="Int. J. Syst. Evol. Microbiol.">
        <title>The Global Catalogue of Microorganisms (GCM) 10K type strain sequencing project: providing services to taxonomists for standard genome sequencing and annotation.</title>
        <authorList>
            <consortium name="The Broad Institute Genomics Platform"/>
            <consortium name="The Broad Institute Genome Sequencing Center for Infectious Disease"/>
            <person name="Wu L."/>
            <person name="Ma J."/>
        </authorList>
    </citation>
    <scope>NUCLEOTIDE SEQUENCE [LARGE SCALE GENOMIC DNA]</scope>
    <source>
        <strain evidence="2">CGMCC 4.7371</strain>
    </source>
</reference>
<evidence type="ECO:0000313" key="2">
    <source>
        <dbReference type="Proteomes" id="UP000655410"/>
    </source>
</evidence>
<dbReference type="EMBL" id="BMNI01000006">
    <property type="protein sequence ID" value="GGO91521.1"/>
    <property type="molecule type" value="Genomic_DNA"/>
</dbReference>
<dbReference type="InterPro" id="IPR027417">
    <property type="entry name" value="P-loop_NTPase"/>
</dbReference>
<dbReference type="Proteomes" id="UP000655410">
    <property type="component" value="Unassembled WGS sequence"/>
</dbReference>
<comment type="caution">
    <text evidence="1">The sequence shown here is derived from an EMBL/GenBank/DDBJ whole genome shotgun (WGS) entry which is preliminary data.</text>
</comment>
<dbReference type="GO" id="GO:0016301">
    <property type="term" value="F:kinase activity"/>
    <property type="evidence" value="ECO:0007669"/>
    <property type="project" value="UniProtKB-KW"/>
</dbReference>